<keyword evidence="16" id="KW-0393">Immunoglobulin domain</keyword>
<evidence type="ECO:0000313" key="28">
    <source>
        <dbReference type="Proteomes" id="UP000290809"/>
    </source>
</evidence>
<keyword evidence="15" id="KW-0675">Receptor</keyword>
<dbReference type="InterPro" id="IPR000477">
    <property type="entry name" value="RT_dom"/>
</dbReference>
<dbReference type="PROSITE" id="PS00108">
    <property type="entry name" value="PROTEIN_KINASE_ST"/>
    <property type="match status" value="1"/>
</dbReference>
<dbReference type="InterPro" id="IPR003598">
    <property type="entry name" value="Ig_sub2"/>
</dbReference>
<dbReference type="InterPro" id="IPR017441">
    <property type="entry name" value="Protein_kinase_ATP_BS"/>
</dbReference>
<dbReference type="InterPro" id="IPR016187">
    <property type="entry name" value="CTDL_fold"/>
</dbReference>
<evidence type="ECO:0000256" key="8">
    <source>
        <dbReference type="ARBA" id="ARBA00022737"/>
    </source>
</evidence>
<comment type="function">
    <text evidence="18">PKC is activated by diacylglycerol which in turn phosphorylates a range of cellular proteins. PKC also serves as the receptor for phorbol esters, a class of tumor promoters.</text>
</comment>
<dbReference type="Pfam" id="PF07679">
    <property type="entry name" value="I-set"/>
    <property type="match status" value="2"/>
</dbReference>
<keyword evidence="4" id="KW-0723">Serine/threonine-protein kinase</keyword>
<evidence type="ECO:0000256" key="2">
    <source>
        <dbReference type="ARBA" id="ARBA00006692"/>
    </source>
</evidence>
<dbReference type="CDD" id="cd04026">
    <property type="entry name" value="C2_PKC_alpha_gamma"/>
    <property type="match status" value="1"/>
</dbReference>
<keyword evidence="28" id="KW-1185">Reference proteome</keyword>
<dbReference type="Gene3D" id="3.30.200.20">
    <property type="entry name" value="Phosphorylase Kinase, domain 1"/>
    <property type="match status" value="1"/>
</dbReference>
<dbReference type="InterPro" id="IPR008271">
    <property type="entry name" value="Ser/Thr_kinase_AS"/>
</dbReference>
<dbReference type="PROSITE" id="PS50041">
    <property type="entry name" value="C_TYPE_LECTIN_2"/>
    <property type="match status" value="1"/>
</dbReference>
<dbReference type="Gene3D" id="3.10.100.10">
    <property type="entry name" value="Mannose-Binding Protein A, subunit A"/>
    <property type="match status" value="1"/>
</dbReference>
<dbReference type="SUPFAM" id="SSF56436">
    <property type="entry name" value="C-type lectin-like"/>
    <property type="match status" value="1"/>
</dbReference>
<organism evidence="27 28">
    <name type="scientific">Schistosoma bovis</name>
    <name type="common">Blood fluke</name>
    <dbReference type="NCBI Taxonomy" id="6184"/>
    <lineage>
        <taxon>Eukaryota</taxon>
        <taxon>Metazoa</taxon>
        <taxon>Spiralia</taxon>
        <taxon>Lophotrochozoa</taxon>
        <taxon>Platyhelminthes</taxon>
        <taxon>Trematoda</taxon>
        <taxon>Digenea</taxon>
        <taxon>Strigeidida</taxon>
        <taxon>Schistosomatoidea</taxon>
        <taxon>Schistosomatidae</taxon>
        <taxon>Schistosoma</taxon>
    </lineage>
</organism>
<dbReference type="Gene3D" id="2.60.40.150">
    <property type="entry name" value="C2 domain"/>
    <property type="match status" value="1"/>
</dbReference>
<feature type="domain" description="C2" evidence="20">
    <location>
        <begin position="1239"/>
        <end position="1356"/>
    </location>
</feature>
<dbReference type="InterPro" id="IPR035892">
    <property type="entry name" value="C2_domain_sf"/>
</dbReference>
<dbReference type="PROSITE" id="PS50878">
    <property type="entry name" value="RT_POL"/>
    <property type="match status" value="1"/>
</dbReference>
<dbReference type="SMART" id="SM00408">
    <property type="entry name" value="IGc2"/>
    <property type="match status" value="5"/>
</dbReference>
<dbReference type="Pfam" id="PF00069">
    <property type="entry name" value="Pkinase"/>
    <property type="match status" value="1"/>
</dbReference>
<evidence type="ECO:0000259" key="26">
    <source>
        <dbReference type="PROSITE" id="PS51285"/>
    </source>
</evidence>
<feature type="domain" description="Fibronectin type-III" evidence="24">
    <location>
        <begin position="1150"/>
        <end position="1250"/>
    </location>
</feature>
<dbReference type="InterPro" id="IPR011009">
    <property type="entry name" value="Kinase-like_dom_sf"/>
</dbReference>
<evidence type="ECO:0000256" key="10">
    <source>
        <dbReference type="ARBA" id="ARBA00022771"/>
    </source>
</evidence>
<dbReference type="PROSITE" id="PS51285">
    <property type="entry name" value="AGC_KINASE_CTER"/>
    <property type="match status" value="1"/>
</dbReference>
<dbReference type="PRINTS" id="PR00360">
    <property type="entry name" value="C2DOMAIN"/>
</dbReference>
<evidence type="ECO:0000259" key="21">
    <source>
        <dbReference type="PROSITE" id="PS50011"/>
    </source>
</evidence>
<dbReference type="Pfam" id="PF13927">
    <property type="entry name" value="Ig_3"/>
    <property type="match status" value="2"/>
</dbReference>
<evidence type="ECO:0000256" key="1">
    <source>
        <dbReference type="ARBA" id="ARBA00005490"/>
    </source>
</evidence>
<keyword evidence="11" id="KW-0418">Kinase</keyword>
<dbReference type="SMART" id="SM00133">
    <property type="entry name" value="S_TK_X"/>
    <property type="match status" value="1"/>
</dbReference>
<dbReference type="InterPro" id="IPR043502">
    <property type="entry name" value="DNA/RNA_pol_sf"/>
</dbReference>
<dbReference type="InterPro" id="IPR000961">
    <property type="entry name" value="AGC-kinase_C"/>
</dbReference>
<dbReference type="Gene3D" id="1.10.510.10">
    <property type="entry name" value="Transferase(Phosphotransferase) domain 1"/>
    <property type="match status" value="1"/>
</dbReference>
<dbReference type="PROSITE" id="PS50011">
    <property type="entry name" value="PROTEIN_KINASE_DOM"/>
    <property type="match status" value="1"/>
</dbReference>
<feature type="domain" description="Reverse transcriptase" evidence="25">
    <location>
        <begin position="1821"/>
        <end position="2073"/>
    </location>
</feature>
<feature type="domain" description="Fibronectin type-III" evidence="24">
    <location>
        <begin position="1039"/>
        <end position="1148"/>
    </location>
</feature>
<evidence type="ECO:0000259" key="23">
    <source>
        <dbReference type="PROSITE" id="PS50835"/>
    </source>
</evidence>
<dbReference type="Gene3D" id="2.60.40.10">
    <property type="entry name" value="Immunoglobulins"/>
    <property type="match status" value="10"/>
</dbReference>
<feature type="domain" description="Fibronectin type-III" evidence="24">
    <location>
        <begin position="931"/>
        <end position="1036"/>
    </location>
</feature>
<sequence length="2255" mass="257066">MADCPDGWFNFEANCYSFFVQNPLNYLAARKNCEKHGGLLLRIDTLKEHQFVADRLNDIAVNRSLRWYTAGVMRPDSFGEFMWEGHPLNYQSVRSELLHLWLDIIPKPAERPTFPRDRTRLVYGTDRNRWGWYLDTPNAHRGHICRAPVANANQLLPISKSLAYGSDFPNRMARGPCFIVHPKDVLYVHHMSTEKYAELRCEANGNPQPTYKWYYVSTEMRTNSTGDTVTILHRTLIDAASEPSGRISVSAGSLVIHNPDTSTDSQMFQCEAKNIYGSILSRTARIIFGQLETAPKQPRNERIVMSHQSETLPCEPPAHSPPDSLLYTVYMNKNGELEPVLPEYRRNLFISQAKGLIGFSEVTVVDSGVYVCMITMQFDGHRMYDSPKLPDMPFTVRYSNEPRQDPRIYDDFPAVWPTNPQRGQLVRLECFAAGYSQLDGLKYSWRRLDGAPLRTDSLKDYDRVIELPNVQPEDQGEYECNVEDSLGKMARPKTLNLKITAKPYFTTPLQNTVVDINSDVFLTCEASGIPNPTHEWYRNDITVNQLIATGKLNPNQYSIVHDGPTRSTLRIQKVKLSDSGMFTCLAWNSLGSEASSAEVRVLELAPTFRKHPVMPNEGMVGSTAVMECQPEGAPAMTVEWLHDGTVLTTSDSWLDPETGTANCASKYCQLPSKNLLIVDLVESDAGQYTCIAKNTLGQAESSALLTIIPQLKMSLTPISRVVYRNSTVLLPCRVQSSSYLDVNYAWHFEGVNLKFDRLDLDARRYELAQLYRPYGNYFGTLKIVNVQFENSGNYTCSAETPLNSQSSSGVIRIAGPPGPCGGVVVDPHVGVDRVNVSWAVGTSHLFQILYFQIEANAMYDPPNQWTIMASNVSISSTKLLKPSDRRMTVISNLAANMAYRIRVRAGNALGLGEPSPPSLSFTTLPTKPTLVPQNVTGGGGKHGTLVFKWIPLKRVNENGPNFHYRAHIKAKENAEYSIHDLWTAKMSDDGKFMQYTLTLGDNLFYKPYDVMVQAVNSEGVGPLSEPVTVMSATRVPTNAPSGVTAGAFNCSSIRVWWYPPLPSEGEGPTWGYRILYWPRISDCRSLESDRARHQLGQRQTVHGDVTEGLIIGLDADTYYCIAVQIFNSAGDGPESSFTEQTTFKTAPREFPTMVTLNATGIPNTIRVSWVGIQARPNEESVEGYCIRYWPTGSQFKQTFKDIDVGLKTFGFVSDLKTDVRYNLRVYGYSRGGVGTMSSPVNQFQIITKEKCIPGATWVKEGRNLIPMDPNGLADPYVKIKFGPTDELGRKFRTKTIKSNLNPIWDEKFTIDLRPDDESKRLHFEVWDWDRTSRDDFMGALSFGVTELIKKPIDCWFKLLSQEEGEYYSIPCTTESNTPPYAEISSEYESQFKGDIYNDDNENLQNCPTKLRDVVRATDFKFIKVLGKGSFGKVMLAERKDTDELYAVKILKKDVVLQDDDVDCAMIERRVLALQRKPPFLVQLHSTFQTMDRLYFVMEFVNGGDLMFRIQKEGKFKEPVAVFYAAEVAVGLFFLHDKGIIYRDLKLDNLLLDADGHIKIADFGMCKDGITGDATTHTFCGTPDYIAPEILLYKPYGKSVDWWSYGVLLYEMLAGQPPFEGEDEEDLFANILQHTISYPKSLSKESVSICKALLTRDPMKRLGCGSDGEKEIKEHLFFRRIDWDKIALRLVQPPFKPVTLSPRDTSNFDSEFTKVTPELSPTDKLFVMNLTQTEFSGFSFVNPEFIVEFANMYNVYIQLILSEINIEQLKEMMKLSVKYVLINNDNNNNNNNYYYYYYYYYYLIKNNIIQHKINNNSMSLIYSNETINKTYILTYSIGRLSMKPFGKGFRLVINANYHLLSLKNLINQTELNSNIQYSIQPCLSLNQRLKLNNGLFEFLRKLKIELPGIYAPSLLSTKSAFKTLLSFRSLVYSIGFRRFWIAKLDILDFFNQIIHSKLLEVFSDTLNEIDGKLYSFIKGIPQGSCISSDLANIYLAHLDRQLHRTQTILWSPHKFLQNDVFKTTDIHLNKCSTILRYLDDYLSLNSYGLLLNEQKLQTNLYDSNVPIKWLGIEVYSSLAITLPKNNSPPRFCRFSGQSLSANDCMRRLCKFRLHCPTWRFTFHKIIYNTNIRQNVFICKNANIRKTDYLLQINANRLGNKIADIVWISLKTSPEKDRLLLPSVSRRLAKVICRCISVNIGFNRYWLYHLTVNSFIKRLLPHKGELKWLINWMQQFNHLNKKMFFYFIIKRKQSLCN</sequence>
<feature type="domain" description="Ig-like" evidence="23">
    <location>
        <begin position="503"/>
        <end position="600"/>
    </location>
</feature>
<feature type="domain" description="Fibronectin type-III" evidence="24">
    <location>
        <begin position="816"/>
        <end position="926"/>
    </location>
</feature>
<dbReference type="InterPro" id="IPR036116">
    <property type="entry name" value="FN3_sf"/>
</dbReference>
<keyword evidence="12" id="KW-0862">Zinc</keyword>
<dbReference type="Pfam" id="PF00433">
    <property type="entry name" value="Pkinase_C"/>
    <property type="match status" value="1"/>
</dbReference>
<dbReference type="EC" id="2.7.11.13" evidence="3"/>
<accession>A0A430QK90</accession>
<name>A0A430QK90_SCHBO</name>
<dbReference type="SMART" id="SM00060">
    <property type="entry name" value="FN3"/>
    <property type="match status" value="4"/>
</dbReference>
<dbReference type="SUPFAM" id="SSF49562">
    <property type="entry name" value="C2 domain (Calcium/lipid-binding domain, CaLB)"/>
    <property type="match status" value="1"/>
</dbReference>
<evidence type="ECO:0000256" key="13">
    <source>
        <dbReference type="ARBA" id="ARBA00022840"/>
    </source>
</evidence>
<dbReference type="InterPro" id="IPR000719">
    <property type="entry name" value="Prot_kinase_dom"/>
</dbReference>
<dbReference type="SUPFAM" id="SSF56672">
    <property type="entry name" value="DNA/RNA polymerases"/>
    <property type="match status" value="1"/>
</dbReference>
<dbReference type="PANTHER" id="PTHR24351">
    <property type="entry name" value="RIBOSOMAL PROTEIN S6 KINASE"/>
    <property type="match status" value="1"/>
</dbReference>
<reference evidence="27 28" key="1">
    <citation type="journal article" date="2019" name="PLoS Pathog.">
        <title>Genome sequence of the bovine parasite Schistosoma bovis Tanzania.</title>
        <authorList>
            <person name="Oey H."/>
            <person name="Zakrzewski M."/>
            <person name="Gobert G."/>
            <person name="Gravermann K."/>
            <person name="Stoye J."/>
            <person name="Jones M."/>
            <person name="Mcmanus D."/>
            <person name="Krause L."/>
        </authorList>
    </citation>
    <scope>NUCLEOTIDE SEQUENCE [LARGE SCALE GENOMIC DNA]</scope>
    <source>
        <strain evidence="27 28">TAN1997</strain>
    </source>
</reference>
<dbReference type="FunFam" id="2.60.40.10:FF:000028">
    <property type="entry name" value="Neuronal cell adhesion molecule"/>
    <property type="match status" value="1"/>
</dbReference>
<evidence type="ECO:0000256" key="7">
    <source>
        <dbReference type="ARBA" id="ARBA00022723"/>
    </source>
</evidence>
<dbReference type="InterPro" id="IPR007110">
    <property type="entry name" value="Ig-like_dom"/>
</dbReference>
<evidence type="ECO:0000256" key="3">
    <source>
        <dbReference type="ARBA" id="ARBA00012429"/>
    </source>
</evidence>
<evidence type="ECO:0000259" key="24">
    <source>
        <dbReference type="PROSITE" id="PS50853"/>
    </source>
</evidence>
<evidence type="ECO:0000256" key="14">
    <source>
        <dbReference type="ARBA" id="ARBA00023157"/>
    </source>
</evidence>
<evidence type="ECO:0000256" key="4">
    <source>
        <dbReference type="ARBA" id="ARBA00022527"/>
    </source>
</evidence>
<dbReference type="SMART" id="SM00220">
    <property type="entry name" value="S_TKc"/>
    <property type="match status" value="1"/>
</dbReference>
<dbReference type="SMART" id="SM00409">
    <property type="entry name" value="IG"/>
    <property type="match status" value="4"/>
</dbReference>
<dbReference type="SUPFAM" id="SSF49265">
    <property type="entry name" value="Fibronectin type III"/>
    <property type="match status" value="2"/>
</dbReference>
<gene>
    <name evidence="27" type="ORF">DC041_0000772</name>
</gene>
<dbReference type="FunFam" id="1.10.510.10:FF:000023">
    <property type="entry name" value="Protein kinase C"/>
    <property type="match status" value="1"/>
</dbReference>
<dbReference type="GO" id="GO:0004714">
    <property type="term" value="F:transmembrane receptor protein tyrosine kinase activity"/>
    <property type="evidence" value="ECO:0007669"/>
    <property type="project" value="UniProtKB-EC"/>
</dbReference>
<dbReference type="PROSITE" id="PS50004">
    <property type="entry name" value="C2"/>
    <property type="match status" value="1"/>
</dbReference>
<comment type="catalytic activity">
    <reaction evidence="17">
        <text>L-tyrosyl-[protein] + ATP = O-phospho-L-tyrosyl-[protein] + ADP + H(+)</text>
        <dbReference type="Rhea" id="RHEA:10596"/>
        <dbReference type="Rhea" id="RHEA-COMP:10136"/>
        <dbReference type="Rhea" id="RHEA-COMP:20101"/>
        <dbReference type="ChEBI" id="CHEBI:15378"/>
        <dbReference type="ChEBI" id="CHEBI:30616"/>
        <dbReference type="ChEBI" id="CHEBI:46858"/>
        <dbReference type="ChEBI" id="CHEBI:61978"/>
        <dbReference type="ChEBI" id="CHEBI:456216"/>
        <dbReference type="EC" id="2.7.10.1"/>
    </reaction>
</comment>
<dbReference type="InterPro" id="IPR036179">
    <property type="entry name" value="Ig-like_dom_sf"/>
</dbReference>
<dbReference type="GO" id="GO:0008270">
    <property type="term" value="F:zinc ion binding"/>
    <property type="evidence" value="ECO:0007669"/>
    <property type="project" value="UniProtKB-KW"/>
</dbReference>
<dbReference type="EMBL" id="QMKO01001610">
    <property type="protein sequence ID" value="RTG88117.1"/>
    <property type="molecule type" value="Genomic_DNA"/>
</dbReference>
<evidence type="ECO:0000256" key="11">
    <source>
        <dbReference type="ARBA" id="ARBA00022777"/>
    </source>
</evidence>
<keyword evidence="13 19" id="KW-0067">ATP-binding</keyword>
<dbReference type="InterPro" id="IPR001304">
    <property type="entry name" value="C-type_lectin-like"/>
</dbReference>
<keyword evidence="5" id="KW-0597">Phosphoprotein</keyword>
<dbReference type="Pfam" id="PF00168">
    <property type="entry name" value="C2"/>
    <property type="match status" value="1"/>
</dbReference>
<dbReference type="FunFam" id="2.60.40.10:FF:000032">
    <property type="entry name" value="palladin isoform X1"/>
    <property type="match status" value="1"/>
</dbReference>
<comment type="similarity">
    <text evidence="1">Belongs to the protein kinase superfamily. AGC Ser/Thr protein kinase family. PKC subfamily.</text>
</comment>
<dbReference type="InterPro" id="IPR000008">
    <property type="entry name" value="C2_dom"/>
</dbReference>
<dbReference type="CDD" id="cd00063">
    <property type="entry name" value="FN3"/>
    <property type="match status" value="4"/>
</dbReference>
<evidence type="ECO:0000259" key="25">
    <source>
        <dbReference type="PROSITE" id="PS50878"/>
    </source>
</evidence>
<feature type="domain" description="C-type lectin" evidence="22">
    <location>
        <begin position="11"/>
        <end position="146"/>
    </location>
</feature>
<feature type="domain" description="Ig-like" evidence="23">
    <location>
        <begin position="413"/>
        <end position="496"/>
    </location>
</feature>
<dbReference type="FunFam" id="3.30.200.20:FF:000080">
    <property type="entry name" value="Protein kinase C"/>
    <property type="match status" value="1"/>
</dbReference>
<comment type="similarity">
    <text evidence="2">Belongs to the protein kinase superfamily. CAMK Ser/Thr protein kinase family.</text>
</comment>
<dbReference type="Pfam" id="PF00047">
    <property type="entry name" value="ig"/>
    <property type="match status" value="1"/>
</dbReference>
<dbReference type="Proteomes" id="UP000290809">
    <property type="component" value="Unassembled WGS sequence"/>
</dbReference>
<evidence type="ECO:0000256" key="5">
    <source>
        <dbReference type="ARBA" id="ARBA00022553"/>
    </source>
</evidence>
<keyword evidence="9 19" id="KW-0547">Nucleotide-binding</keyword>
<dbReference type="STRING" id="6184.A0A430QK90"/>
<feature type="binding site" evidence="19">
    <location>
        <position position="1448"/>
    </location>
    <ligand>
        <name>ATP</name>
        <dbReference type="ChEBI" id="CHEBI:30616"/>
    </ligand>
</feature>
<evidence type="ECO:0000256" key="16">
    <source>
        <dbReference type="ARBA" id="ARBA00023319"/>
    </source>
</evidence>
<dbReference type="CDD" id="cd05587">
    <property type="entry name" value="STKc_cPKC"/>
    <property type="match status" value="1"/>
</dbReference>
<evidence type="ECO:0000256" key="17">
    <source>
        <dbReference type="ARBA" id="ARBA00051243"/>
    </source>
</evidence>
<evidence type="ECO:0000259" key="22">
    <source>
        <dbReference type="PROSITE" id="PS50041"/>
    </source>
</evidence>
<keyword evidence="8" id="KW-0677">Repeat</keyword>
<dbReference type="SUPFAM" id="SSF56112">
    <property type="entry name" value="Protein kinase-like (PK-like)"/>
    <property type="match status" value="1"/>
</dbReference>
<dbReference type="InterPro" id="IPR013783">
    <property type="entry name" value="Ig-like_fold"/>
</dbReference>
<proteinExistence type="inferred from homology"/>
<dbReference type="SUPFAM" id="SSF48726">
    <property type="entry name" value="Immunoglobulin"/>
    <property type="match status" value="5"/>
</dbReference>
<feature type="domain" description="Ig-like" evidence="23">
    <location>
        <begin position="709"/>
        <end position="814"/>
    </location>
</feature>
<feature type="domain" description="Ig-like" evidence="23">
    <location>
        <begin position="606"/>
        <end position="706"/>
    </location>
</feature>
<dbReference type="InterPro" id="IPR017892">
    <property type="entry name" value="Pkinase_C"/>
</dbReference>
<dbReference type="InterPro" id="IPR013151">
    <property type="entry name" value="Immunoglobulin_dom"/>
</dbReference>
<dbReference type="InterPro" id="IPR003961">
    <property type="entry name" value="FN3_dom"/>
</dbReference>
<keyword evidence="14" id="KW-1015">Disulfide bond</keyword>
<evidence type="ECO:0000256" key="12">
    <source>
        <dbReference type="ARBA" id="ARBA00022833"/>
    </source>
</evidence>
<keyword evidence="10" id="KW-0863">Zinc-finger</keyword>
<evidence type="ECO:0000256" key="18">
    <source>
        <dbReference type="ARBA" id="ARBA00056408"/>
    </source>
</evidence>
<evidence type="ECO:0000259" key="20">
    <source>
        <dbReference type="PROSITE" id="PS50004"/>
    </source>
</evidence>
<protein>
    <recommendedName>
        <fullName evidence="3">protein kinase C</fullName>
        <ecNumber evidence="3">2.7.11.13</ecNumber>
    </recommendedName>
</protein>
<feature type="domain" description="AGC-kinase C-terminal" evidence="26">
    <location>
        <begin position="1678"/>
        <end position="1749"/>
    </location>
</feature>
<dbReference type="SMART" id="SM00239">
    <property type="entry name" value="C2"/>
    <property type="match status" value="1"/>
</dbReference>
<dbReference type="PROSITE" id="PS50835">
    <property type="entry name" value="IG_LIKE"/>
    <property type="match status" value="5"/>
</dbReference>
<evidence type="ECO:0000313" key="27">
    <source>
        <dbReference type="EMBL" id="RTG88117.1"/>
    </source>
</evidence>
<feature type="domain" description="Protein kinase" evidence="21">
    <location>
        <begin position="1419"/>
        <end position="1677"/>
    </location>
</feature>
<dbReference type="GO" id="GO:0004697">
    <property type="term" value="F:diacylglycerol-dependent serine/threonine kinase activity"/>
    <property type="evidence" value="ECO:0007669"/>
    <property type="project" value="UniProtKB-EC"/>
</dbReference>
<feature type="domain" description="Ig-like" evidence="23">
    <location>
        <begin position="176"/>
        <end position="287"/>
    </location>
</feature>
<dbReference type="InterPro" id="IPR003599">
    <property type="entry name" value="Ig_sub"/>
</dbReference>
<comment type="caution">
    <text evidence="27">The sequence shown here is derived from an EMBL/GenBank/DDBJ whole genome shotgun (WGS) entry which is preliminary data.</text>
</comment>
<dbReference type="InterPro" id="IPR016186">
    <property type="entry name" value="C-type_lectin-like/link_sf"/>
</dbReference>
<dbReference type="GO" id="GO:0005524">
    <property type="term" value="F:ATP binding"/>
    <property type="evidence" value="ECO:0007669"/>
    <property type="project" value="UniProtKB-UniRule"/>
</dbReference>
<dbReference type="Pfam" id="PF00041">
    <property type="entry name" value="fn3"/>
    <property type="match status" value="2"/>
</dbReference>
<evidence type="ECO:0000256" key="15">
    <source>
        <dbReference type="ARBA" id="ARBA00023170"/>
    </source>
</evidence>
<evidence type="ECO:0000256" key="9">
    <source>
        <dbReference type="ARBA" id="ARBA00022741"/>
    </source>
</evidence>
<dbReference type="PROSITE" id="PS50853">
    <property type="entry name" value="FN3"/>
    <property type="match status" value="4"/>
</dbReference>
<evidence type="ECO:0000256" key="6">
    <source>
        <dbReference type="ARBA" id="ARBA00022679"/>
    </source>
</evidence>
<dbReference type="InterPro" id="IPR013098">
    <property type="entry name" value="Ig_I-set"/>
</dbReference>
<keyword evidence="7" id="KW-0479">Metal-binding</keyword>
<dbReference type="PROSITE" id="PS00107">
    <property type="entry name" value="PROTEIN_KINASE_ATP"/>
    <property type="match status" value="1"/>
</dbReference>
<evidence type="ECO:0000256" key="19">
    <source>
        <dbReference type="PROSITE-ProRule" id="PRU10141"/>
    </source>
</evidence>
<keyword evidence="6" id="KW-0808">Transferase</keyword>